<dbReference type="EMBL" id="JAMZMK010008277">
    <property type="protein sequence ID" value="KAI7741092.1"/>
    <property type="molecule type" value="Genomic_DNA"/>
</dbReference>
<feature type="non-terminal residue" evidence="4">
    <location>
        <position position="1778"/>
    </location>
</feature>
<evidence type="ECO:0008006" key="6">
    <source>
        <dbReference type="Google" id="ProtNLM"/>
    </source>
</evidence>
<comment type="caution">
    <text evidence="4">The sequence shown here is derived from an EMBL/GenBank/DDBJ whole genome shotgun (WGS) entry which is preliminary data.</text>
</comment>
<proteinExistence type="inferred from homology"/>
<dbReference type="FunFam" id="3.40.50.2000:FF:000056">
    <property type="entry name" value="Glycosyltransferase"/>
    <property type="match status" value="1"/>
</dbReference>
<evidence type="ECO:0000313" key="5">
    <source>
        <dbReference type="Proteomes" id="UP001206925"/>
    </source>
</evidence>
<gene>
    <name evidence="4" type="ORF">M8C21_006494</name>
</gene>
<keyword evidence="2" id="KW-0808">Transferase</keyword>
<evidence type="ECO:0000256" key="1">
    <source>
        <dbReference type="ARBA" id="ARBA00009995"/>
    </source>
</evidence>
<evidence type="ECO:0000256" key="2">
    <source>
        <dbReference type="ARBA" id="ARBA00022679"/>
    </source>
</evidence>
<protein>
    <recommendedName>
        <fullName evidence="6">UDP-glucuronosyl/UDP-glucosyltransferase</fullName>
    </recommendedName>
</protein>
<accession>A0AAD5CFT0</accession>
<comment type="function">
    <text evidence="3">May glycosylate diterpenes or flavonols in leaves.</text>
</comment>
<dbReference type="FunFam" id="3.40.50.2000:FF:000120">
    <property type="entry name" value="UDP-glycosyltransferase 76C1"/>
    <property type="match status" value="4"/>
</dbReference>
<reference evidence="4" key="1">
    <citation type="submission" date="2022-06" db="EMBL/GenBank/DDBJ databases">
        <title>Uncovering the hologenomic basis of an extraordinary plant invasion.</title>
        <authorList>
            <person name="Bieker V.C."/>
            <person name="Martin M.D."/>
            <person name="Gilbert T."/>
            <person name="Hodgins K."/>
            <person name="Battlay P."/>
            <person name="Petersen B."/>
            <person name="Wilson J."/>
        </authorList>
    </citation>
    <scope>NUCLEOTIDE SEQUENCE</scope>
    <source>
        <strain evidence="4">AA19_3_7</strain>
        <tissue evidence="4">Leaf</tissue>
    </source>
</reference>
<dbReference type="PANTHER" id="PTHR11926">
    <property type="entry name" value="GLUCOSYL/GLUCURONOSYL TRANSFERASES"/>
    <property type="match status" value="1"/>
</dbReference>
<keyword evidence="5" id="KW-1185">Reference proteome</keyword>
<dbReference type="GO" id="GO:0080044">
    <property type="term" value="F:quercetin 7-O-glucosyltransferase activity"/>
    <property type="evidence" value="ECO:0007669"/>
    <property type="project" value="TreeGrafter"/>
</dbReference>
<evidence type="ECO:0000256" key="3">
    <source>
        <dbReference type="ARBA" id="ARBA00053747"/>
    </source>
</evidence>
<dbReference type="FunFam" id="3.40.50.2000:FF:000040">
    <property type="entry name" value="UDP-glycosyltransferase 76C1"/>
    <property type="match status" value="2"/>
</dbReference>
<dbReference type="Pfam" id="PF00201">
    <property type="entry name" value="UDPGT"/>
    <property type="match status" value="4"/>
</dbReference>
<evidence type="ECO:0000313" key="4">
    <source>
        <dbReference type="EMBL" id="KAI7741092.1"/>
    </source>
</evidence>
<comment type="similarity">
    <text evidence="1">Belongs to the UDP-glycosyltransferase family.</text>
</comment>
<name>A0AAD5CFT0_AMBAR</name>
<organism evidence="4 5">
    <name type="scientific">Ambrosia artemisiifolia</name>
    <name type="common">Common ragweed</name>
    <dbReference type="NCBI Taxonomy" id="4212"/>
    <lineage>
        <taxon>Eukaryota</taxon>
        <taxon>Viridiplantae</taxon>
        <taxon>Streptophyta</taxon>
        <taxon>Embryophyta</taxon>
        <taxon>Tracheophyta</taxon>
        <taxon>Spermatophyta</taxon>
        <taxon>Magnoliopsida</taxon>
        <taxon>eudicotyledons</taxon>
        <taxon>Gunneridae</taxon>
        <taxon>Pentapetalae</taxon>
        <taxon>asterids</taxon>
        <taxon>campanulids</taxon>
        <taxon>Asterales</taxon>
        <taxon>Asteraceae</taxon>
        <taxon>Asteroideae</taxon>
        <taxon>Heliantheae alliance</taxon>
        <taxon>Heliantheae</taxon>
        <taxon>Ambrosia</taxon>
    </lineage>
</organism>
<dbReference type="SUPFAM" id="SSF53756">
    <property type="entry name" value="UDP-Glycosyltransferase/glycogen phosphorylase"/>
    <property type="match status" value="4"/>
</dbReference>
<dbReference type="GO" id="GO:0080043">
    <property type="term" value="F:quercetin 3-O-glucosyltransferase activity"/>
    <property type="evidence" value="ECO:0007669"/>
    <property type="project" value="TreeGrafter"/>
</dbReference>
<dbReference type="CDD" id="cd03784">
    <property type="entry name" value="GT1_Gtf-like"/>
    <property type="match status" value="4"/>
</dbReference>
<dbReference type="PANTHER" id="PTHR11926:SF1426">
    <property type="entry name" value="UDP-GLYCOSYLTRANSFERASE SUPERFAMILY PROTEIN-RELATED"/>
    <property type="match status" value="1"/>
</dbReference>
<dbReference type="Gene3D" id="3.40.50.2000">
    <property type="entry name" value="Glycogen Phosphorylase B"/>
    <property type="match status" value="8"/>
</dbReference>
<dbReference type="InterPro" id="IPR002213">
    <property type="entry name" value="UDP_glucos_trans"/>
</dbReference>
<dbReference type="Proteomes" id="UP001206925">
    <property type="component" value="Unassembled WGS sequence"/>
</dbReference>
<sequence>VEIHLTLAKRRKILNDYNGDMLDFDDYHHIHQNMEAHGKNTTLQRIILFPLPFQGHINPMFQLANILHTQGFKITIIHTQYNSPNHATYPQFKFRSIEDRFSEVEHQLSTNRDPSYFIKYLNKSCEDPFRNCLIELLDEEPAACLISDAMFYFTQAVADDLKLPRMVLRTSSLGCAIAYGALPFSSKEGRFNLTKQGYEALVPEYPLMKGKDMLKIAINPEGYGELVTNMLKQMKASSGLIWNTFEELEESELETINQDFSVPSFTLGPFHKYFPASSSSLINQDRNIMSWLDTQPPKSVIYTSFGSVARITDVELQEVAHGLANMSSPFLWVVRPGMVHGSEWIESLPEKFMERVGDRGRVVKWCPQQEVLAHPATGCFWTHNGWNSTLESICEGVPMICSPCFADQPIVARYVSDVWKIGILLEDGFDRVGIAMAIRRIMMDIEGEEMRERITCLKEKVNLSLDKDGSSHKSLKSLIQKTGGHGQQTPMICINHLPFTMDNQPETTVRRHRRIILFPFPFQGHINPLLQLANLLYSKGFSITILHTNFNAPKISNYPHFTFKSILDNSPENERFSKSSWADFAKSFIYKQEGAHAFRAELELLLALEQDEPVSCLITDAFWYFTQSVADSLNLPRLVLRTSSLYCTIVYFSIPLLDDRGYFTLDDSHLEEQVVEFPLLKVKDVKKIGIKSIKDPYAELILDMVKQTKASSGIIWNSFKELEETELERVFDDFHAPCFLIPFPKYFTSSSSSLLEQDRTIFPWLDEQPSKSVLYVSFGSISQVEEKEFLEIAHGIVYSKQPFLWVVRPGLVESLPDGFPGERGRIVKWAPQQEVLAHEATGAFWTHSGWNSTLESVCEGVAMICSSFWGDQPLDARYMSDVSRVGVYLENGIMVDEEGKDIRERARALKQKANVSVMKCGSSNESIESLVDYISALKRIVLFPMPFQGHINPMFQLANILYTQGFKITIIHAQYNSPNHSTYPHFSFRSINERFSEVEHMLPTNRDISFYLKFLNRSCVDPFRDCLIELLDEEPIACLIVDAMFYFTQAVADDLKLPRMVLRTSSLGCTVAYSVLPFFSKEDQGYEALVPEYPLMKVKDVLKIAINPQGYGDVVTDMLKQMTTSCGIIWNTFKELEELELETINKCFPVPSFTLGPLHKYFPASSSSLIKQDRTVLSWLDKQPPKSVIYVSFGSVARIAELEFQEVAHGLESTSSPFLWVVRPGTVLGSEWVESLPEKFIERVSDRGRVVKWCPQQDVLAHPAIGCFWTHSGWNSTLESICEGVPMICSPCFTDQPIIARYVSDVWKIGVLLDDGFERVEIEMAIKKIMIDKEGKQMRERIHHLKEKLNLSLVEGHINPMLQLANLLYSKGFSITILHTNFNAPKISNYPHFTFKSILDNGPENERFSKSLAYFAQNFIHKQEGADALRDELELLLASGQDERVLCLITDALWHFTQSVADSLNLPRLVLRTTSVYSTIIYSSIPLLDARGYFTLDNSHLEEQVVEFPLLKVKDILKIGIKSSKDPYAELIGNMVKQMKASSGIIWNSFKELEETELERVPDDFPVPRFLIPFPKYFTASSSSLIEQDRTIFPWLDEQPPKSVVYVSFGSLSQVEEREFLEIQPFLWVVRPGFVKGSTWLESLPKGFPGERGRVVEWAPQQEVLAHEATGAFWTHSGWNSTLESVCEGVPLICSSFWGDQPLDARYMSGVSMVGVYLENGLQREEIASVIRRIMVDEEGKAIRERARVLKLKADVSVMKGGSSNESMESLIDYISSL</sequence>